<dbReference type="SUPFAM" id="SSF55856">
    <property type="entry name" value="Cytochrome b5-like heme/steroid binding domain"/>
    <property type="match status" value="1"/>
</dbReference>
<name>A0A0G0G9E9_9BACT</name>
<dbReference type="PANTHER" id="PTHR19359">
    <property type="entry name" value="CYTOCHROME B5"/>
    <property type="match status" value="1"/>
</dbReference>
<comment type="similarity">
    <text evidence="4">Belongs to the cytochrome b5 family.</text>
</comment>
<evidence type="ECO:0000256" key="2">
    <source>
        <dbReference type="ARBA" id="ARBA00022723"/>
    </source>
</evidence>
<evidence type="ECO:0000256" key="5">
    <source>
        <dbReference type="SAM" id="MobiDB-lite"/>
    </source>
</evidence>
<feature type="chain" id="PRO_5002532237" description="Cytochrome b5 heme-binding domain-containing protein" evidence="6">
    <location>
        <begin position="21"/>
        <end position="156"/>
    </location>
</feature>
<feature type="signal peptide" evidence="6">
    <location>
        <begin position="1"/>
        <end position="20"/>
    </location>
</feature>
<dbReference type="InterPro" id="IPR050668">
    <property type="entry name" value="Cytochrome_b5"/>
</dbReference>
<dbReference type="PRINTS" id="PR00363">
    <property type="entry name" value="CYTOCHROMEB5"/>
</dbReference>
<reference evidence="8 9" key="1">
    <citation type="journal article" date="2015" name="Nature">
        <title>rRNA introns, odd ribosomes, and small enigmatic genomes across a large radiation of phyla.</title>
        <authorList>
            <person name="Brown C.T."/>
            <person name="Hug L.A."/>
            <person name="Thomas B.C."/>
            <person name="Sharon I."/>
            <person name="Castelle C.J."/>
            <person name="Singh A."/>
            <person name="Wilkins M.J."/>
            <person name="Williams K.H."/>
            <person name="Banfield J.F."/>
        </authorList>
    </citation>
    <scope>NUCLEOTIDE SEQUENCE [LARGE SCALE GENOMIC DNA]</scope>
</reference>
<evidence type="ECO:0000256" key="6">
    <source>
        <dbReference type="SAM" id="SignalP"/>
    </source>
</evidence>
<evidence type="ECO:0000259" key="7">
    <source>
        <dbReference type="PROSITE" id="PS50255"/>
    </source>
</evidence>
<dbReference type="InterPro" id="IPR001199">
    <property type="entry name" value="Cyt_B5-like_heme/steroid-bd"/>
</dbReference>
<keyword evidence="2" id="KW-0479">Metal-binding</keyword>
<evidence type="ECO:0000256" key="3">
    <source>
        <dbReference type="ARBA" id="ARBA00023004"/>
    </source>
</evidence>
<dbReference type="Pfam" id="PF00173">
    <property type="entry name" value="Cyt-b5"/>
    <property type="match status" value="1"/>
</dbReference>
<feature type="region of interest" description="Disordered" evidence="5">
    <location>
        <begin position="26"/>
        <end position="48"/>
    </location>
</feature>
<gene>
    <name evidence="8" type="ORF">US42_C0006G0030</name>
</gene>
<comment type="caution">
    <text evidence="8">The sequence shown here is derived from an EMBL/GenBank/DDBJ whole genome shotgun (WGS) entry which is preliminary data.</text>
</comment>
<keyword evidence="6" id="KW-0732">Signal</keyword>
<dbReference type="SMART" id="SM01117">
    <property type="entry name" value="Cyt-b5"/>
    <property type="match status" value="1"/>
</dbReference>
<dbReference type="EMBL" id="LBSX01000006">
    <property type="protein sequence ID" value="KKQ27723.1"/>
    <property type="molecule type" value="Genomic_DNA"/>
</dbReference>
<dbReference type="GO" id="GO:0020037">
    <property type="term" value="F:heme binding"/>
    <property type="evidence" value="ECO:0007669"/>
    <property type="project" value="InterPro"/>
</dbReference>
<keyword evidence="1" id="KW-0349">Heme</keyword>
<feature type="domain" description="Cytochrome b5 heme-binding" evidence="7">
    <location>
        <begin position="79"/>
        <end position="156"/>
    </location>
</feature>
<dbReference type="InterPro" id="IPR036400">
    <property type="entry name" value="Cyt_B5-like_heme/steroid_sf"/>
</dbReference>
<dbReference type="PROSITE" id="PS50255">
    <property type="entry name" value="CYTOCHROME_B5_2"/>
    <property type="match status" value="1"/>
</dbReference>
<dbReference type="Proteomes" id="UP000034849">
    <property type="component" value="Unassembled WGS sequence"/>
</dbReference>
<proteinExistence type="inferred from homology"/>
<dbReference type="InterPro" id="IPR018506">
    <property type="entry name" value="Cyt_B5_heme-BS"/>
</dbReference>
<dbReference type="Gene3D" id="3.10.120.10">
    <property type="entry name" value="Cytochrome b5-like heme/steroid binding domain"/>
    <property type="match status" value="1"/>
</dbReference>
<protein>
    <recommendedName>
        <fullName evidence="7">Cytochrome b5 heme-binding domain-containing protein</fullName>
    </recommendedName>
</protein>
<sequence length="156" mass="16364">MKNKLLILNLAVLTILLIGAGCGGTNTTQTKPAGNTVQNTTTQNTTEPPVTVTVQTSNGQTTTAKPTPAPTPPPVNNGPKTFTLAEVAIHNSVSSCYTIVNGNVYDVTSFVPNHPGGETNILKICGKDGTNAFDQKHSDQPKPEQMLAKLKIGVLK</sequence>
<dbReference type="STRING" id="1619046.US42_C0006G0030"/>
<evidence type="ECO:0000313" key="8">
    <source>
        <dbReference type="EMBL" id="KKQ27723.1"/>
    </source>
</evidence>
<dbReference type="PROSITE" id="PS51257">
    <property type="entry name" value="PROKAR_LIPOPROTEIN"/>
    <property type="match status" value="1"/>
</dbReference>
<organism evidence="8 9">
    <name type="scientific">Candidatus Magasanikbacteria bacterium GW2011_GWC2_37_14</name>
    <dbReference type="NCBI Taxonomy" id="1619046"/>
    <lineage>
        <taxon>Bacteria</taxon>
        <taxon>Candidatus Magasanikiibacteriota</taxon>
    </lineage>
</organism>
<accession>A0A0G0G9E9</accession>
<evidence type="ECO:0000256" key="4">
    <source>
        <dbReference type="ARBA" id="ARBA00038168"/>
    </source>
</evidence>
<dbReference type="PROSITE" id="PS00191">
    <property type="entry name" value="CYTOCHROME_B5_1"/>
    <property type="match status" value="1"/>
</dbReference>
<keyword evidence="3" id="KW-0408">Iron</keyword>
<evidence type="ECO:0000313" key="9">
    <source>
        <dbReference type="Proteomes" id="UP000034849"/>
    </source>
</evidence>
<dbReference type="GO" id="GO:0016020">
    <property type="term" value="C:membrane"/>
    <property type="evidence" value="ECO:0007669"/>
    <property type="project" value="TreeGrafter"/>
</dbReference>
<feature type="compositionally biased region" description="Low complexity" evidence="5">
    <location>
        <begin position="35"/>
        <end position="48"/>
    </location>
</feature>
<dbReference type="GO" id="GO:0046872">
    <property type="term" value="F:metal ion binding"/>
    <property type="evidence" value="ECO:0007669"/>
    <property type="project" value="UniProtKB-KW"/>
</dbReference>
<dbReference type="AlphaFoldDB" id="A0A0G0G9E9"/>
<evidence type="ECO:0000256" key="1">
    <source>
        <dbReference type="ARBA" id="ARBA00022617"/>
    </source>
</evidence>